<dbReference type="AlphaFoldDB" id="A0AAU7DAC8"/>
<evidence type="ECO:0008006" key="3">
    <source>
        <dbReference type="Google" id="ProtNLM"/>
    </source>
</evidence>
<feature type="chain" id="PRO_5043986104" description="Outer membrane protein beta-barrel domain-containing protein" evidence="1">
    <location>
        <begin position="24"/>
        <end position="201"/>
    </location>
</feature>
<reference evidence="2" key="1">
    <citation type="submission" date="2023-03" db="EMBL/GenBank/DDBJ databases">
        <title>Edaphobacter sp.</title>
        <authorList>
            <person name="Huber K.J."/>
            <person name="Papendorf J."/>
            <person name="Pilke C."/>
            <person name="Bunk B."/>
            <person name="Sproeer C."/>
            <person name="Pester M."/>
        </authorList>
    </citation>
    <scope>NUCLEOTIDE SEQUENCE</scope>
    <source>
        <strain evidence="2">DSM 109920</strain>
    </source>
</reference>
<keyword evidence="1" id="KW-0732">Signal</keyword>
<proteinExistence type="predicted"/>
<sequence>MKTLFAFSVLTAAMLSLTAASSAQESAAASPLEIAVTYNAQHAMSTGNHSFWLQEGAIELHHRFYRGLGMVASVTGGHVGGDGVTTSPLNTVTTVFGPRYTISTDKDRLAFFGEGLIGEVDGFRSSFPSGSGSTPILTNGVISSANGFALQVGGGLDLRLGHHLAFRPIQANWLRTQLPNGSSNKQDTMQLGAGLVFRLGR</sequence>
<dbReference type="EMBL" id="CP121195">
    <property type="protein sequence ID" value="XBH14779.1"/>
    <property type="molecule type" value="Genomic_DNA"/>
</dbReference>
<protein>
    <recommendedName>
        <fullName evidence="3">Outer membrane protein beta-barrel domain-containing protein</fullName>
    </recommendedName>
</protein>
<accession>A0AAU7DAC8</accession>
<name>A0AAU7DAC8_9BACT</name>
<dbReference type="RefSeq" id="WP_348270051.1">
    <property type="nucleotide sequence ID" value="NZ_CP121195.1"/>
</dbReference>
<evidence type="ECO:0000313" key="2">
    <source>
        <dbReference type="EMBL" id="XBH14779.1"/>
    </source>
</evidence>
<organism evidence="2">
    <name type="scientific">Edaphobacter paludis</name>
    <dbReference type="NCBI Taxonomy" id="3035702"/>
    <lineage>
        <taxon>Bacteria</taxon>
        <taxon>Pseudomonadati</taxon>
        <taxon>Acidobacteriota</taxon>
        <taxon>Terriglobia</taxon>
        <taxon>Terriglobales</taxon>
        <taxon>Acidobacteriaceae</taxon>
        <taxon>Edaphobacter</taxon>
    </lineage>
</organism>
<evidence type="ECO:0000256" key="1">
    <source>
        <dbReference type="SAM" id="SignalP"/>
    </source>
</evidence>
<gene>
    <name evidence="2" type="ORF">P8936_06375</name>
</gene>
<feature type="signal peptide" evidence="1">
    <location>
        <begin position="1"/>
        <end position="23"/>
    </location>
</feature>